<feature type="domain" description="ELP1 N-terminal second beta-propeller" evidence="9">
    <location>
        <begin position="427"/>
        <end position="700"/>
    </location>
</feature>
<dbReference type="GO" id="GO:0005829">
    <property type="term" value="C:cytosol"/>
    <property type="evidence" value="ECO:0007669"/>
    <property type="project" value="TreeGrafter"/>
</dbReference>
<dbReference type="InterPro" id="IPR056169">
    <property type="entry name" value="HB_ELP1"/>
</dbReference>
<evidence type="ECO:0000259" key="12">
    <source>
        <dbReference type="Pfam" id="PF23936"/>
    </source>
</evidence>
<evidence type="ECO:0000259" key="8">
    <source>
        <dbReference type="Pfam" id="PF04762"/>
    </source>
</evidence>
<keyword evidence="6" id="KW-0539">Nucleus</keyword>
<evidence type="ECO:0000256" key="4">
    <source>
        <dbReference type="ARBA" id="ARBA00022694"/>
    </source>
</evidence>
<keyword evidence="13" id="KW-0251">Elongation factor</keyword>
<feature type="region of interest" description="Disordered" evidence="7">
    <location>
        <begin position="1158"/>
        <end position="1187"/>
    </location>
</feature>
<dbReference type="PANTHER" id="PTHR12747:SF0">
    <property type="entry name" value="ELONGATOR COMPLEX PROTEIN 1"/>
    <property type="match status" value="1"/>
</dbReference>
<evidence type="ECO:0000259" key="10">
    <source>
        <dbReference type="Pfam" id="PF23878"/>
    </source>
</evidence>
<dbReference type="PIRSF" id="PIRSF017233">
    <property type="entry name" value="IKAP"/>
    <property type="match status" value="1"/>
</dbReference>
<dbReference type="InterPro" id="IPR006849">
    <property type="entry name" value="Elp1"/>
</dbReference>
<protein>
    <recommendedName>
        <fullName evidence="5 6">Elongator complex protein 1</fullName>
    </recommendedName>
</protein>
<gene>
    <name evidence="13" type="ORF">EV420DRAFT_1677554</name>
</gene>
<dbReference type="GeneID" id="85362714"/>
<feature type="domain" description="ELP1 alpha-solenoid" evidence="11">
    <location>
        <begin position="724"/>
        <end position="789"/>
    </location>
</feature>
<dbReference type="GO" id="GO:0000049">
    <property type="term" value="F:tRNA binding"/>
    <property type="evidence" value="ECO:0007669"/>
    <property type="project" value="TreeGrafter"/>
</dbReference>
<keyword evidence="13" id="KW-0648">Protein biosynthesis</keyword>
<dbReference type="InterPro" id="IPR056167">
    <property type="entry name" value="A-sol_ELP1"/>
</dbReference>
<dbReference type="InterPro" id="IPR056164">
    <property type="entry name" value="Beta-prop_ELP1_1st"/>
</dbReference>
<dbReference type="GO" id="GO:0033588">
    <property type="term" value="C:elongator holoenzyme complex"/>
    <property type="evidence" value="ECO:0007669"/>
    <property type="project" value="InterPro"/>
</dbReference>
<comment type="caution">
    <text evidence="13">The sequence shown here is derived from an EMBL/GenBank/DDBJ whole genome shotgun (WGS) entry which is preliminary data.</text>
</comment>
<dbReference type="SUPFAM" id="SSF69322">
    <property type="entry name" value="Tricorn protease domain 2"/>
    <property type="match status" value="1"/>
</dbReference>
<keyword evidence="4" id="KW-0819">tRNA processing</keyword>
<feature type="domain" description="ELP1 alpha-solenoid" evidence="11">
    <location>
        <begin position="797"/>
        <end position="902"/>
    </location>
</feature>
<dbReference type="GO" id="GO:0003746">
    <property type="term" value="F:translation elongation factor activity"/>
    <property type="evidence" value="ECO:0007669"/>
    <property type="project" value="UniProtKB-KW"/>
</dbReference>
<comment type="pathway">
    <text evidence="1">tRNA modification; 5-methoxycarbonylmethyl-2-thiouridine-tRNA biosynthesis.</text>
</comment>
<comment type="subcellular location">
    <subcellularLocation>
        <location evidence="6">Cytoplasm</location>
    </subcellularLocation>
    <subcellularLocation>
        <location evidence="6">Nucleus</location>
    </subcellularLocation>
</comment>
<dbReference type="InterPro" id="IPR015943">
    <property type="entry name" value="WD40/YVTN_repeat-like_dom_sf"/>
</dbReference>
<evidence type="ECO:0000256" key="6">
    <source>
        <dbReference type="PIRNR" id="PIRNR017233"/>
    </source>
</evidence>
<dbReference type="EMBL" id="JAUEPS010000015">
    <property type="protein sequence ID" value="KAK0459258.1"/>
    <property type="molecule type" value="Genomic_DNA"/>
</dbReference>
<organism evidence="13 14">
    <name type="scientific">Armillaria tabescens</name>
    <name type="common">Ringless honey mushroom</name>
    <name type="synonym">Agaricus tabescens</name>
    <dbReference type="NCBI Taxonomy" id="1929756"/>
    <lineage>
        <taxon>Eukaryota</taxon>
        <taxon>Fungi</taxon>
        <taxon>Dikarya</taxon>
        <taxon>Basidiomycota</taxon>
        <taxon>Agaricomycotina</taxon>
        <taxon>Agaricomycetes</taxon>
        <taxon>Agaricomycetidae</taxon>
        <taxon>Agaricales</taxon>
        <taxon>Marasmiineae</taxon>
        <taxon>Physalacriaceae</taxon>
        <taxon>Desarmillaria</taxon>
    </lineage>
</organism>
<feature type="domain" description="ELP1 three-helical bundle" evidence="12">
    <location>
        <begin position="1085"/>
        <end position="1252"/>
    </location>
</feature>
<dbReference type="GO" id="GO:0005634">
    <property type="term" value="C:nucleus"/>
    <property type="evidence" value="ECO:0007669"/>
    <property type="project" value="UniProtKB-SubCell"/>
</dbReference>
<evidence type="ECO:0000256" key="7">
    <source>
        <dbReference type="SAM" id="MobiDB-lite"/>
    </source>
</evidence>
<accession>A0AA39N6J0</accession>
<keyword evidence="14" id="KW-1185">Reference proteome</keyword>
<dbReference type="InterPro" id="IPR056166">
    <property type="entry name" value="TPR_ELP1"/>
</dbReference>
<dbReference type="Proteomes" id="UP001175211">
    <property type="component" value="Unassembled WGS sequence"/>
</dbReference>
<evidence type="ECO:0000256" key="5">
    <source>
        <dbReference type="ARBA" id="ARBA00029535"/>
    </source>
</evidence>
<dbReference type="GO" id="GO:0002926">
    <property type="term" value="P:tRNA wobble base 5-methoxycarbonylmethyl-2-thiouridinylation"/>
    <property type="evidence" value="ECO:0007669"/>
    <property type="project" value="TreeGrafter"/>
</dbReference>
<dbReference type="PANTHER" id="PTHR12747">
    <property type="entry name" value="ELONGATOR COMPLEX PROTEIN 1"/>
    <property type="match status" value="1"/>
</dbReference>
<reference evidence="13" key="1">
    <citation type="submission" date="2023-06" db="EMBL/GenBank/DDBJ databases">
        <authorList>
            <consortium name="Lawrence Berkeley National Laboratory"/>
            <person name="Ahrendt S."/>
            <person name="Sahu N."/>
            <person name="Indic B."/>
            <person name="Wong-Bajracharya J."/>
            <person name="Merenyi Z."/>
            <person name="Ke H.-M."/>
            <person name="Monk M."/>
            <person name="Kocsube S."/>
            <person name="Drula E."/>
            <person name="Lipzen A."/>
            <person name="Balint B."/>
            <person name="Henrissat B."/>
            <person name="Andreopoulos B."/>
            <person name="Martin F.M."/>
            <person name="Harder C.B."/>
            <person name="Rigling D."/>
            <person name="Ford K.L."/>
            <person name="Foster G.D."/>
            <person name="Pangilinan J."/>
            <person name="Papanicolaou A."/>
            <person name="Barry K."/>
            <person name="LaButti K."/>
            <person name="Viragh M."/>
            <person name="Koriabine M."/>
            <person name="Yan M."/>
            <person name="Riley R."/>
            <person name="Champramary S."/>
            <person name="Plett K.L."/>
            <person name="Tsai I.J."/>
            <person name="Slot J."/>
            <person name="Sipos G."/>
            <person name="Plett J."/>
            <person name="Nagy L.G."/>
            <person name="Grigoriev I.V."/>
        </authorList>
    </citation>
    <scope>NUCLEOTIDE SEQUENCE</scope>
    <source>
        <strain evidence="13">CCBAS 213</strain>
    </source>
</reference>
<dbReference type="RefSeq" id="XP_060331484.1">
    <property type="nucleotide sequence ID" value="XM_060479166.1"/>
</dbReference>
<evidence type="ECO:0000313" key="14">
    <source>
        <dbReference type="Proteomes" id="UP001175211"/>
    </source>
</evidence>
<proteinExistence type="inferred from homology"/>
<dbReference type="Pfam" id="PF23925">
    <property type="entry name" value="A-sol_ELP1"/>
    <property type="match status" value="2"/>
</dbReference>
<name>A0AA39N6J0_ARMTA</name>
<dbReference type="Pfam" id="PF04762">
    <property type="entry name" value="Beta-prop_ELP1_1st"/>
    <property type="match status" value="1"/>
</dbReference>
<sequence length="1309" mass="146743">MRNLSLVASTSSALPLDSEIISCTTIDLDQNITYIATERCSAGADVQVKIWKAVSDEKGGCLFATRFYDLNATAMSEYTSHPQVVSLRVHLDNQQLVAVLRSGDIVTVPLEDGVSQDDDVVGTVDGGIFAVSWSPDDSSLVLVTGDNKLILMTSTFDVLSETPLHPTDFGEDAPINVGWGSKQTQFHGSAGKSAAQAPSNVILGISPDDDALPRISWCGDGAFFCVSSLSPDQTQHRVLRVYDRQAVLQTTSEPIAGLEHTLSWRPSGNLIAATQRFGFEGGGIGKAGRHDVVFFERNGLRHGEFGIRVGDLNVDDTSKTGDFRWGYKVRELRWSSDSNILALWITRKEGDIVQLWTIGNYHWYLKQEIVAPSNTSQPGYFTSVEWHPENALTLILTTKSRVTQRTYGWITSSSPTVPPLDTGSVAVIDGSDILLTPFRTQNVPPPMSSYQLTVLPEASQASRIPIHVCFSHSSDMLAVLWETGYVEIWDLSTRLTPGRGKVMGPKRVTCLTSPSAKPRSYRQIILRSDGVLLLGSDNGDGSDIITTVEIEEEAGHSMVMPSRNGRLLPVDQGIIWQSPGGELFDVRVNNSLLICSFPSFCLTSDRVIVDDSSFSLYLGLTESGKMYISAEGCSSALIASNATSFTLASRFLIFTTGNHEAVFADIKSLFLYIKTENENDREALKGSWEKRRVERGSRIVVPVPSAMGLVLQMPRGNLETINPRPLVMEVVKQDLNNQKYRKAFMACRKHRIDLSVIVQHDEKTLLDNVAAFVEDVKEVDYINLFLTNIGRSSQPPEAIARICDTVREELEKRDLTGYVNSILTAHVVKTPPDHESGLRLLLRLRDANPELVEDAVKYIIFLVDADKLFDTALGVYDFSLVLMIAQHSQKDPREYLPFLRELRALEKYVQRFRIDDHLKRYESALRNLGLAGDDHFDEAIAYIERHHLYESGLSIWKGTERQNAVLTVYGDWLFERREFRQAASVFVESGALSKAMVAYEKALEWQSLFDLTVRMEMPEEDLVAMGYRVGEDLTSKKRYMEAARVILDYAKDARETVITLVQGNEFAEARRIMTLHRKPELLADVIHPGALESRYQIKEDVNEMREQLRKQFSRLQELRIKKVEEPDAFFGVEDTALHNVDVMTDVSMPYTAFTRYTAAPSATSRSSKQSSRSKRKQERKVGSGRKGTADEEEYLFKSVAKLVVKFATTRDEARSLIPHLFEFTPDHREEGSNLQKEIDAFERELQEAVEDIWKKPAAEEGESTTDSWAARMEQVEKAKRVNPVDSVPKPELGRNADWRLRLLDLDMEA</sequence>
<feature type="domain" description="ELP1 first N-terminal beta-propeller" evidence="8">
    <location>
        <begin position="1"/>
        <end position="389"/>
    </location>
</feature>
<evidence type="ECO:0000256" key="3">
    <source>
        <dbReference type="ARBA" id="ARBA00022490"/>
    </source>
</evidence>
<evidence type="ECO:0000313" key="13">
    <source>
        <dbReference type="EMBL" id="KAK0459258.1"/>
    </source>
</evidence>
<dbReference type="Pfam" id="PF23797">
    <property type="entry name" value="Beta-prop_ELP1_2nd"/>
    <property type="match status" value="1"/>
</dbReference>
<evidence type="ECO:0000256" key="2">
    <source>
        <dbReference type="ARBA" id="ARBA00006086"/>
    </source>
</evidence>
<comment type="similarity">
    <text evidence="2 6">Belongs to the ELP1/IKA1 family.</text>
</comment>
<evidence type="ECO:0000259" key="9">
    <source>
        <dbReference type="Pfam" id="PF23797"/>
    </source>
</evidence>
<keyword evidence="3 6" id="KW-0963">Cytoplasm</keyword>
<evidence type="ECO:0000256" key="1">
    <source>
        <dbReference type="ARBA" id="ARBA00005043"/>
    </source>
</evidence>
<dbReference type="Pfam" id="PF23878">
    <property type="entry name" value="TPR_ELP1"/>
    <property type="match status" value="1"/>
</dbReference>
<dbReference type="Pfam" id="PF23936">
    <property type="entry name" value="HB_ELP1"/>
    <property type="match status" value="1"/>
</dbReference>
<dbReference type="InterPro" id="IPR056165">
    <property type="entry name" value="Beta-prop_ELP1_2nd"/>
</dbReference>
<dbReference type="Gene3D" id="2.130.10.10">
    <property type="entry name" value="YVTN repeat-like/Quinoprotein amine dehydrogenase"/>
    <property type="match status" value="1"/>
</dbReference>
<comment type="function">
    <text evidence="6">Component of the elongator complex which is required for multiple tRNA modifications, including mcm5U (5-methoxycarbonylmethyl uridine), mcm5s2U (5-methoxycarbonylmethyl-2-thiouridine), and ncm5U (5-carbamoylmethyl uridine). The elongator complex catalyzes formation of carboxymethyluridine in the wobble base at position 34 in tRNAs.</text>
</comment>
<evidence type="ECO:0000259" key="11">
    <source>
        <dbReference type="Pfam" id="PF23925"/>
    </source>
</evidence>
<feature type="domain" description="ELP1 TPR" evidence="10">
    <location>
        <begin position="910"/>
        <end position="1071"/>
    </location>
</feature>